<organism evidence="3">
    <name type="scientific">marine metagenome</name>
    <dbReference type="NCBI Taxonomy" id="408172"/>
    <lineage>
        <taxon>unclassified sequences</taxon>
        <taxon>metagenomes</taxon>
        <taxon>ecological metagenomes</taxon>
    </lineage>
</organism>
<accession>A0A382YH58</accession>
<feature type="domain" description="Solute-binding protein family 5" evidence="2">
    <location>
        <begin position="1"/>
        <end position="107"/>
    </location>
</feature>
<reference evidence="3" key="1">
    <citation type="submission" date="2018-05" db="EMBL/GenBank/DDBJ databases">
        <authorList>
            <person name="Lanie J.A."/>
            <person name="Ng W.-L."/>
            <person name="Kazmierczak K.M."/>
            <person name="Andrzejewski T.M."/>
            <person name="Davidsen T.M."/>
            <person name="Wayne K.J."/>
            <person name="Tettelin H."/>
            <person name="Glass J.I."/>
            <person name="Rusch D."/>
            <person name="Podicherti R."/>
            <person name="Tsui H.-C.T."/>
            <person name="Winkler M.E."/>
        </authorList>
    </citation>
    <scope>NUCLEOTIDE SEQUENCE</scope>
</reference>
<dbReference type="PANTHER" id="PTHR30290:SF38">
    <property type="entry name" value="D,D-DIPEPTIDE-BINDING PERIPLASMIC PROTEIN DDPA-RELATED"/>
    <property type="match status" value="1"/>
</dbReference>
<dbReference type="InterPro" id="IPR039424">
    <property type="entry name" value="SBP_5"/>
</dbReference>
<dbReference type="SUPFAM" id="SSF53850">
    <property type="entry name" value="Periplasmic binding protein-like II"/>
    <property type="match status" value="1"/>
</dbReference>
<name>A0A382YH58_9ZZZZ</name>
<keyword evidence="1" id="KW-0732">Signal</keyword>
<evidence type="ECO:0000313" key="3">
    <source>
        <dbReference type="EMBL" id="SVD82554.1"/>
    </source>
</evidence>
<feature type="non-terminal residue" evidence="3">
    <location>
        <position position="1"/>
    </location>
</feature>
<gene>
    <name evidence="3" type="ORF">METZ01_LOCUS435408</name>
</gene>
<dbReference type="InterPro" id="IPR000914">
    <property type="entry name" value="SBP_5_dom"/>
</dbReference>
<dbReference type="PANTHER" id="PTHR30290">
    <property type="entry name" value="PERIPLASMIC BINDING COMPONENT OF ABC TRANSPORTER"/>
    <property type="match status" value="1"/>
</dbReference>
<dbReference type="GO" id="GO:0015833">
    <property type="term" value="P:peptide transport"/>
    <property type="evidence" value="ECO:0007669"/>
    <property type="project" value="TreeGrafter"/>
</dbReference>
<dbReference type="EMBL" id="UINC01175761">
    <property type="protein sequence ID" value="SVD82554.1"/>
    <property type="molecule type" value="Genomic_DNA"/>
</dbReference>
<protein>
    <recommendedName>
        <fullName evidence="2">Solute-binding protein family 5 domain-containing protein</fullName>
    </recommendedName>
</protein>
<dbReference type="AlphaFoldDB" id="A0A382YH58"/>
<proteinExistence type="predicted"/>
<evidence type="ECO:0000256" key="1">
    <source>
        <dbReference type="ARBA" id="ARBA00022729"/>
    </source>
</evidence>
<sequence>GYGKVATGPISSNFAPSGLYTDKVKNYQVPDGVEIANKLLDKAGYKKKADGYRFEIMHDSLPYSEEWKRFGEYIQQALGKIGIKVIIRLEDVPSWLKRTYTTNDFDTTGNYLYNLSDPVVGVHRAISIVAIKKGRVFSNGSGWSHPIVEEMFEKATVEPDSKKRGEYYAVALRIAAENIPIIWTHEMNFPTVINNKFKDVIVSPLGIYSNFDRVQLK</sequence>
<dbReference type="Pfam" id="PF00496">
    <property type="entry name" value="SBP_bac_5"/>
    <property type="match status" value="1"/>
</dbReference>
<evidence type="ECO:0000259" key="2">
    <source>
        <dbReference type="Pfam" id="PF00496"/>
    </source>
</evidence>
<dbReference type="Gene3D" id="3.10.105.10">
    <property type="entry name" value="Dipeptide-binding Protein, Domain 3"/>
    <property type="match status" value="1"/>
</dbReference>
<dbReference type="GO" id="GO:1904680">
    <property type="term" value="F:peptide transmembrane transporter activity"/>
    <property type="evidence" value="ECO:0007669"/>
    <property type="project" value="TreeGrafter"/>
</dbReference>